<dbReference type="EMBL" id="PFAP01000011">
    <property type="protein sequence ID" value="PIR94298.1"/>
    <property type="molecule type" value="Genomic_DNA"/>
</dbReference>
<evidence type="ECO:0000313" key="2">
    <source>
        <dbReference type="EMBL" id="PIR94298.1"/>
    </source>
</evidence>
<organism evidence="2 3">
    <name type="scientific">Candidatus Falkowbacteria bacterium CG10_big_fil_rev_8_21_14_0_10_39_11</name>
    <dbReference type="NCBI Taxonomy" id="1974565"/>
    <lineage>
        <taxon>Bacteria</taxon>
        <taxon>Candidatus Falkowiibacteriota</taxon>
    </lineage>
</organism>
<feature type="transmembrane region" description="Helical" evidence="1">
    <location>
        <begin position="6"/>
        <end position="29"/>
    </location>
</feature>
<protein>
    <submittedName>
        <fullName evidence="2">Uncharacterized protein</fullName>
    </submittedName>
</protein>
<evidence type="ECO:0000313" key="3">
    <source>
        <dbReference type="Proteomes" id="UP000229901"/>
    </source>
</evidence>
<sequence>MIKFIVVSVISTVVVSILLVLLMVVVAGLKLVRIKHKNILWYELAIRLFIDLCEGTKIPRSYVRRISNTQQEILAIRLVDEILEPLKMANNKNGNIQMVSDIRSRIVNKIFYWWYKLTS</sequence>
<evidence type="ECO:0000256" key="1">
    <source>
        <dbReference type="SAM" id="Phobius"/>
    </source>
</evidence>
<keyword evidence="1" id="KW-0472">Membrane</keyword>
<dbReference type="Proteomes" id="UP000229901">
    <property type="component" value="Unassembled WGS sequence"/>
</dbReference>
<dbReference type="AlphaFoldDB" id="A0A2H0V5F7"/>
<keyword evidence="1" id="KW-0812">Transmembrane</keyword>
<reference evidence="3" key="1">
    <citation type="submission" date="2017-09" db="EMBL/GenBank/DDBJ databases">
        <title>Depth-based differentiation of microbial function through sediment-hosted aquifers and enrichment of novel symbionts in the deep terrestrial subsurface.</title>
        <authorList>
            <person name="Probst A.J."/>
            <person name="Ladd B."/>
            <person name="Jarett J.K."/>
            <person name="Geller-Mcgrath D.E."/>
            <person name="Sieber C.M.K."/>
            <person name="Emerson J.B."/>
            <person name="Anantharaman K."/>
            <person name="Thomas B.C."/>
            <person name="Malmstrom R."/>
            <person name="Stieglmeier M."/>
            <person name="Klingl A."/>
            <person name="Woyke T."/>
            <person name="Ryan C.M."/>
            <person name="Banfield J.F."/>
        </authorList>
    </citation>
    <scope>NUCLEOTIDE SEQUENCE [LARGE SCALE GENOMIC DNA]</scope>
</reference>
<gene>
    <name evidence="2" type="ORF">COT97_02305</name>
</gene>
<keyword evidence="1" id="KW-1133">Transmembrane helix</keyword>
<proteinExistence type="predicted"/>
<name>A0A2H0V5F7_9BACT</name>
<comment type="caution">
    <text evidence="2">The sequence shown here is derived from an EMBL/GenBank/DDBJ whole genome shotgun (WGS) entry which is preliminary data.</text>
</comment>
<accession>A0A2H0V5F7</accession>